<reference evidence="2" key="1">
    <citation type="submission" date="2017-01" db="EMBL/GenBank/DDBJ databases">
        <title>Genome Analysis of Deinococcus marmoris KOPRI26562.</title>
        <authorList>
            <person name="Kim J.H."/>
            <person name="Oh H.-M."/>
        </authorList>
    </citation>
    <scope>NUCLEOTIDE SEQUENCE [LARGE SCALE GENOMIC DNA]</scope>
    <source>
        <strain evidence="2">PAMC 26633</strain>
    </source>
</reference>
<dbReference type="EMBL" id="MTHB01000256">
    <property type="protein sequence ID" value="OXC73186.1"/>
    <property type="molecule type" value="Genomic_DNA"/>
</dbReference>
<organism evidence="1 2">
    <name type="scientific">Caballeronia sordidicola</name>
    <name type="common">Burkholderia sordidicola</name>
    <dbReference type="NCBI Taxonomy" id="196367"/>
    <lineage>
        <taxon>Bacteria</taxon>
        <taxon>Pseudomonadati</taxon>
        <taxon>Pseudomonadota</taxon>
        <taxon>Betaproteobacteria</taxon>
        <taxon>Burkholderiales</taxon>
        <taxon>Burkholderiaceae</taxon>
        <taxon>Caballeronia</taxon>
    </lineage>
</organism>
<evidence type="ECO:0000313" key="1">
    <source>
        <dbReference type="EMBL" id="OXC73186.1"/>
    </source>
</evidence>
<protein>
    <submittedName>
        <fullName evidence="1">Uncharacterized protein</fullName>
    </submittedName>
</protein>
<sequence>MLKQMQIKPRHSKTNDFSAIKSFAGCLAPRAIVIPVIAIKAPIANGK</sequence>
<dbReference type="AlphaFoldDB" id="A0A226WPR8"/>
<accession>A0A226WPR8</accession>
<gene>
    <name evidence="1" type="ORF">BSU04_38235</name>
</gene>
<proteinExistence type="predicted"/>
<comment type="caution">
    <text evidence="1">The sequence shown here is derived from an EMBL/GenBank/DDBJ whole genome shotgun (WGS) entry which is preliminary data.</text>
</comment>
<name>A0A226WPR8_CABSO</name>
<evidence type="ECO:0000313" key="2">
    <source>
        <dbReference type="Proteomes" id="UP000214720"/>
    </source>
</evidence>
<dbReference type="Proteomes" id="UP000214720">
    <property type="component" value="Unassembled WGS sequence"/>
</dbReference>